<dbReference type="PANTHER" id="PTHR34203">
    <property type="entry name" value="METHYLTRANSFERASE, FKBM FAMILY PROTEIN"/>
    <property type="match status" value="1"/>
</dbReference>
<protein>
    <submittedName>
        <fullName evidence="2">FkbM family methyltransferase</fullName>
    </submittedName>
</protein>
<dbReference type="GO" id="GO:0008168">
    <property type="term" value="F:methyltransferase activity"/>
    <property type="evidence" value="ECO:0007669"/>
    <property type="project" value="UniProtKB-KW"/>
</dbReference>
<reference evidence="2 3" key="1">
    <citation type="submission" date="2019-06" db="EMBL/GenBank/DDBJ databases">
        <title>New taxonomy in bacterial strain CC-CFT640, isolated from vineyard.</title>
        <authorList>
            <person name="Lin S.-Y."/>
            <person name="Tsai C.-F."/>
            <person name="Young C.-C."/>
        </authorList>
    </citation>
    <scope>NUCLEOTIDE SEQUENCE [LARGE SCALE GENOMIC DNA]</scope>
    <source>
        <strain evidence="2 3">CC-CFT640</strain>
    </source>
</reference>
<organism evidence="2 3">
    <name type="scientific">Vineibacter terrae</name>
    <dbReference type="NCBI Taxonomy" id="2586908"/>
    <lineage>
        <taxon>Bacteria</taxon>
        <taxon>Pseudomonadati</taxon>
        <taxon>Pseudomonadota</taxon>
        <taxon>Alphaproteobacteria</taxon>
        <taxon>Hyphomicrobiales</taxon>
        <taxon>Vineibacter</taxon>
    </lineage>
</organism>
<keyword evidence="2" id="KW-0489">Methyltransferase</keyword>
<sequence length="252" mass="27339">MFTTLQQVAAIGRSLWVYHGDPARHRRMDQLYARFMRRGDLVFDIGAHVGDRIRCFRRLGCRVVALEPQASLVRVLRLLYGRAEGVTILEAAAGARSGTLELHLNPANPTVATGSTGFIAAADGSPGWERERWTGRVTVPLTTLDALIAQHGEPAFIKIDVEGLEEAVLQGLSCAVRALSFEFTTIQRGVAVACLQRCAALGSYRFNAALGESQVLAHESWLDDAAMARWLMALPHAANSGDVYAVRADVAA</sequence>
<dbReference type="GO" id="GO:0032259">
    <property type="term" value="P:methylation"/>
    <property type="evidence" value="ECO:0007669"/>
    <property type="project" value="UniProtKB-KW"/>
</dbReference>
<keyword evidence="3" id="KW-1185">Reference proteome</keyword>
<dbReference type="RefSeq" id="WP_147851902.1">
    <property type="nucleotide sequence ID" value="NZ_VDUZ01000066.1"/>
</dbReference>
<keyword evidence="2" id="KW-0808">Transferase</keyword>
<dbReference type="EMBL" id="VDUZ01000066">
    <property type="protein sequence ID" value="TXL70071.1"/>
    <property type="molecule type" value="Genomic_DNA"/>
</dbReference>
<dbReference type="OrthoDB" id="5679686at2"/>
<dbReference type="PANTHER" id="PTHR34203:SF15">
    <property type="entry name" value="SLL1173 PROTEIN"/>
    <property type="match status" value="1"/>
</dbReference>
<dbReference type="InterPro" id="IPR052514">
    <property type="entry name" value="SAM-dependent_MTase"/>
</dbReference>
<feature type="domain" description="Methyltransferase FkbM" evidence="1">
    <location>
        <begin position="44"/>
        <end position="178"/>
    </location>
</feature>
<dbReference type="Proteomes" id="UP000321638">
    <property type="component" value="Unassembled WGS sequence"/>
</dbReference>
<evidence type="ECO:0000259" key="1">
    <source>
        <dbReference type="Pfam" id="PF05050"/>
    </source>
</evidence>
<proteinExistence type="predicted"/>
<dbReference type="SUPFAM" id="SSF53335">
    <property type="entry name" value="S-adenosyl-L-methionine-dependent methyltransferases"/>
    <property type="match status" value="1"/>
</dbReference>
<dbReference type="NCBIfam" id="TIGR01444">
    <property type="entry name" value="fkbM_fam"/>
    <property type="match status" value="1"/>
</dbReference>
<dbReference type="AlphaFoldDB" id="A0A5C8P8F0"/>
<accession>A0A5C8P8F0</accession>
<dbReference type="InterPro" id="IPR029063">
    <property type="entry name" value="SAM-dependent_MTases_sf"/>
</dbReference>
<dbReference type="InterPro" id="IPR006342">
    <property type="entry name" value="FkbM_mtfrase"/>
</dbReference>
<name>A0A5C8P8F0_9HYPH</name>
<dbReference type="Gene3D" id="3.40.50.150">
    <property type="entry name" value="Vaccinia Virus protein VP39"/>
    <property type="match status" value="1"/>
</dbReference>
<dbReference type="Pfam" id="PF05050">
    <property type="entry name" value="Methyltransf_21"/>
    <property type="match status" value="1"/>
</dbReference>
<evidence type="ECO:0000313" key="3">
    <source>
        <dbReference type="Proteomes" id="UP000321638"/>
    </source>
</evidence>
<gene>
    <name evidence="2" type="ORF">FHP25_36275</name>
</gene>
<comment type="caution">
    <text evidence="2">The sequence shown here is derived from an EMBL/GenBank/DDBJ whole genome shotgun (WGS) entry which is preliminary data.</text>
</comment>
<evidence type="ECO:0000313" key="2">
    <source>
        <dbReference type="EMBL" id="TXL70071.1"/>
    </source>
</evidence>